<name>A0A0A9YW34_LYGHE</name>
<reference evidence="3" key="3">
    <citation type="submission" date="2014-09" db="EMBL/GenBank/DDBJ databases">
        <authorList>
            <person name="Magalhaes I.L.F."/>
            <person name="Oliveira U."/>
            <person name="Santos F.R."/>
            <person name="Vidigal T.H.D.A."/>
            <person name="Brescovit A.D."/>
            <person name="Santos A.J."/>
        </authorList>
    </citation>
    <scope>NUCLEOTIDE SEQUENCE</scope>
</reference>
<dbReference type="GO" id="GO:0005739">
    <property type="term" value="C:mitochondrion"/>
    <property type="evidence" value="ECO:0007669"/>
    <property type="project" value="TreeGrafter"/>
</dbReference>
<evidence type="ECO:0000313" key="3">
    <source>
        <dbReference type="EMBL" id="JAG59608.1"/>
    </source>
</evidence>
<sequence>MSLTNRLCFCGRTLGIPVRPVPNISRLNQVRYYSQNLLDLNTNVAKDVILYKSDKSRFYKYLNLFGITQFGFWMYLGQWSYSSMRDAPVDQTNVTEDTPWWRKINLGENKYRNGITAFCFLTGYIMLAGSWTFTLRSVRFLILRKGGKSVSFVTFTPFGENRIMEVPLKHVSAADSRHSAKVNLPLKVRGKWLHYMLDMRGEFRNTQLFDATVGLRREFKSR</sequence>
<dbReference type="AlphaFoldDB" id="A0A0A9YW34"/>
<feature type="transmembrane region" description="Helical" evidence="1">
    <location>
        <begin position="58"/>
        <end position="76"/>
    </location>
</feature>
<dbReference type="PANTHER" id="PTHR14549:SF2">
    <property type="entry name" value="TRANSMEMBRANE PROTEIN 223"/>
    <property type="match status" value="1"/>
</dbReference>
<dbReference type="PANTHER" id="PTHR14549">
    <property type="entry name" value="TRANSMEMBRANE PROTEIN 223"/>
    <property type="match status" value="1"/>
</dbReference>
<keyword evidence="1 4" id="KW-0812">Transmembrane</keyword>
<dbReference type="Pfam" id="PF06979">
    <property type="entry name" value="TMEM70"/>
    <property type="match status" value="1"/>
</dbReference>
<dbReference type="InterPro" id="IPR045325">
    <property type="entry name" value="TMEM70/TMEM186/TMEM223"/>
</dbReference>
<dbReference type="EMBL" id="GBHO01006392">
    <property type="protein sequence ID" value="JAG37212.1"/>
    <property type="molecule type" value="Transcribed_RNA"/>
</dbReference>
<organism evidence="2">
    <name type="scientific">Lygus hesperus</name>
    <name type="common">Western plant bug</name>
    <dbReference type="NCBI Taxonomy" id="30085"/>
    <lineage>
        <taxon>Eukaryota</taxon>
        <taxon>Metazoa</taxon>
        <taxon>Ecdysozoa</taxon>
        <taxon>Arthropoda</taxon>
        <taxon>Hexapoda</taxon>
        <taxon>Insecta</taxon>
        <taxon>Pterygota</taxon>
        <taxon>Neoptera</taxon>
        <taxon>Paraneoptera</taxon>
        <taxon>Hemiptera</taxon>
        <taxon>Heteroptera</taxon>
        <taxon>Panheteroptera</taxon>
        <taxon>Cimicomorpha</taxon>
        <taxon>Miridae</taxon>
        <taxon>Mirini</taxon>
        <taxon>Lygus</taxon>
    </lineage>
</organism>
<reference evidence="4" key="4">
    <citation type="journal article" date="2016" name="Gigascience">
        <title>De novo construction of an expanded transcriptome assembly for the western tarnished plant bug, Lygus hesperus.</title>
        <authorList>
            <person name="Tassone E.E."/>
            <person name="Geib S.M."/>
            <person name="Hall B."/>
            <person name="Fabrick J.A."/>
            <person name="Brent C.S."/>
            <person name="Hull J.J."/>
        </authorList>
    </citation>
    <scope>NUCLEOTIDE SEQUENCE</scope>
</reference>
<dbReference type="GO" id="GO:0007399">
    <property type="term" value="P:nervous system development"/>
    <property type="evidence" value="ECO:0007669"/>
    <property type="project" value="TreeGrafter"/>
</dbReference>
<feature type="transmembrane region" description="Helical" evidence="1">
    <location>
        <begin position="115"/>
        <end position="135"/>
    </location>
</feature>
<keyword evidence="1" id="KW-1133">Transmembrane helix</keyword>
<dbReference type="EMBL" id="GBRD01006213">
    <property type="protein sequence ID" value="JAG59608.1"/>
    <property type="molecule type" value="Transcribed_RNA"/>
</dbReference>
<evidence type="ECO:0000256" key="1">
    <source>
        <dbReference type="SAM" id="Phobius"/>
    </source>
</evidence>
<proteinExistence type="predicted"/>
<evidence type="ECO:0000313" key="4">
    <source>
        <dbReference type="EMBL" id="JAQ16854.1"/>
    </source>
</evidence>
<accession>A0A0A9YW34</accession>
<reference evidence="2" key="2">
    <citation type="submission" date="2014-07" db="EMBL/GenBank/DDBJ databases">
        <authorList>
            <person name="Hull J."/>
        </authorList>
    </citation>
    <scope>NUCLEOTIDE SEQUENCE</scope>
</reference>
<dbReference type="InterPro" id="IPR026100">
    <property type="entry name" value="Tmem223"/>
</dbReference>
<protein>
    <submittedName>
        <fullName evidence="4">Transmembrane protein 223</fullName>
    </submittedName>
</protein>
<evidence type="ECO:0000313" key="2">
    <source>
        <dbReference type="EMBL" id="JAG37212.1"/>
    </source>
</evidence>
<reference evidence="2" key="1">
    <citation type="journal article" date="2014" name="PLoS ONE">
        <title>Transcriptome-Based Identification of ABC Transporters in the Western Tarnished Plant Bug Lygus hesperus.</title>
        <authorList>
            <person name="Hull J.J."/>
            <person name="Chaney K."/>
            <person name="Geib S.M."/>
            <person name="Fabrick J.A."/>
            <person name="Brent C.S."/>
            <person name="Walsh D."/>
            <person name="Lavine L.C."/>
        </authorList>
    </citation>
    <scope>NUCLEOTIDE SEQUENCE</scope>
</reference>
<keyword evidence="1" id="KW-0472">Membrane</keyword>
<dbReference type="EMBL" id="GDHC01001775">
    <property type="protein sequence ID" value="JAQ16854.1"/>
    <property type="molecule type" value="Transcribed_RNA"/>
</dbReference>
<gene>
    <name evidence="4" type="primary">tmem223</name>
    <name evidence="2" type="ORF">CM83_31766</name>
    <name evidence="4" type="ORF">g.40131</name>
</gene>